<dbReference type="RefSeq" id="WP_014812135.1">
    <property type="nucleotide sequence ID" value="NC_018025.1"/>
</dbReference>
<dbReference type="SUPFAM" id="SSF51905">
    <property type="entry name" value="FAD/NAD(P)-binding domain"/>
    <property type="match status" value="1"/>
</dbReference>
<dbReference type="GO" id="GO:0005737">
    <property type="term" value="C:cytoplasm"/>
    <property type="evidence" value="ECO:0007669"/>
    <property type="project" value="InterPro"/>
</dbReference>
<sequence>MSLHDVIIVGAGPAGLTAAIYAGRSKLKTLLVEKLAVGGQAATTDEIENYPGFATGISGSALSEAMAKQASRFGVEKVATKAQGLFSNETLWVLRTEKCEYAAHAVIIASGAYPKALQCPGELEFRGRGVSYCATCDAAFYEGASLLVVGGGDAAVEEAVYLTKFADKVTLVHRRDSLRATGIVQERALANPKLQIMWNTVVEEIRGSSAVETTLLRNVVSGETQVVPVDGVFIYVGLTPNSEWLGGTVETDVEGYIPTDEHMCTNMKGVYAVGDVRRKLLRQVVTAAADGAIAAFHAEKYIEAGLWQV</sequence>
<comment type="similarity">
    <text evidence="1 7">Belongs to the class-II pyridine nucleotide-disulfide oxidoreductase family.</text>
</comment>
<dbReference type="PRINTS" id="PR00368">
    <property type="entry name" value="FADPNR"/>
</dbReference>
<accession>I4CBS5</accession>
<evidence type="ECO:0000256" key="5">
    <source>
        <dbReference type="ARBA" id="ARBA00023157"/>
    </source>
</evidence>
<feature type="domain" description="FAD/NAD(P)-binding" evidence="9">
    <location>
        <begin position="4"/>
        <end position="291"/>
    </location>
</feature>
<dbReference type="Pfam" id="PF07992">
    <property type="entry name" value="Pyr_redox_2"/>
    <property type="match status" value="1"/>
</dbReference>
<dbReference type="InterPro" id="IPR008255">
    <property type="entry name" value="Pyr_nucl-diS_OxRdtase_2_AS"/>
</dbReference>
<dbReference type="HOGENOM" id="CLU_031864_5_3_7"/>
<comment type="cofactor">
    <cofactor evidence="8">
        <name>FAD</name>
        <dbReference type="ChEBI" id="CHEBI:57692"/>
    </cofactor>
    <text evidence="8">Binds 1 FAD per subunit.</text>
</comment>
<evidence type="ECO:0000256" key="1">
    <source>
        <dbReference type="ARBA" id="ARBA00009333"/>
    </source>
</evidence>
<dbReference type="GO" id="GO:0004791">
    <property type="term" value="F:thioredoxin-disulfide reductase (NADPH) activity"/>
    <property type="evidence" value="ECO:0007669"/>
    <property type="project" value="UniProtKB-UniRule"/>
</dbReference>
<dbReference type="STRING" id="706587.Desti_4384"/>
<evidence type="ECO:0000256" key="4">
    <source>
        <dbReference type="ARBA" id="ARBA00023002"/>
    </source>
</evidence>
<gene>
    <name evidence="10" type="ordered locus">Desti_4384</name>
</gene>
<organism evidence="10 11">
    <name type="scientific">Desulfomonile tiedjei (strain ATCC 49306 / DSM 6799 / DCB-1)</name>
    <dbReference type="NCBI Taxonomy" id="706587"/>
    <lineage>
        <taxon>Bacteria</taxon>
        <taxon>Pseudomonadati</taxon>
        <taxon>Thermodesulfobacteriota</taxon>
        <taxon>Desulfomonilia</taxon>
        <taxon>Desulfomonilales</taxon>
        <taxon>Desulfomonilaceae</taxon>
        <taxon>Desulfomonile</taxon>
    </lineage>
</organism>
<evidence type="ECO:0000256" key="3">
    <source>
        <dbReference type="ARBA" id="ARBA00022827"/>
    </source>
</evidence>
<dbReference type="InterPro" id="IPR023753">
    <property type="entry name" value="FAD/NAD-binding_dom"/>
</dbReference>
<evidence type="ECO:0000256" key="6">
    <source>
        <dbReference type="ARBA" id="ARBA00023284"/>
    </source>
</evidence>
<dbReference type="EMBL" id="CP003360">
    <property type="protein sequence ID" value="AFM27016.1"/>
    <property type="molecule type" value="Genomic_DNA"/>
</dbReference>
<evidence type="ECO:0000259" key="9">
    <source>
        <dbReference type="Pfam" id="PF07992"/>
    </source>
</evidence>
<dbReference type="InterPro" id="IPR005982">
    <property type="entry name" value="Thioredox_Rdtase"/>
</dbReference>
<evidence type="ECO:0000256" key="2">
    <source>
        <dbReference type="ARBA" id="ARBA00022630"/>
    </source>
</evidence>
<evidence type="ECO:0000313" key="11">
    <source>
        <dbReference type="Proteomes" id="UP000006055"/>
    </source>
</evidence>
<keyword evidence="8" id="KW-0521">NADP</keyword>
<keyword evidence="4 7" id="KW-0560">Oxidoreductase</keyword>
<dbReference type="PRINTS" id="PR00469">
    <property type="entry name" value="PNDRDTASEII"/>
</dbReference>
<evidence type="ECO:0000313" key="10">
    <source>
        <dbReference type="EMBL" id="AFM27016.1"/>
    </source>
</evidence>
<keyword evidence="2 7" id="KW-0285">Flavoprotein</keyword>
<dbReference type="GO" id="GO:0019430">
    <property type="term" value="P:removal of superoxide radicals"/>
    <property type="evidence" value="ECO:0007669"/>
    <property type="project" value="UniProtKB-UniRule"/>
</dbReference>
<dbReference type="PROSITE" id="PS00573">
    <property type="entry name" value="PYRIDINE_REDOX_2"/>
    <property type="match status" value="1"/>
</dbReference>
<dbReference type="InterPro" id="IPR036188">
    <property type="entry name" value="FAD/NAD-bd_sf"/>
</dbReference>
<dbReference type="Proteomes" id="UP000006055">
    <property type="component" value="Chromosome"/>
</dbReference>
<evidence type="ECO:0000256" key="7">
    <source>
        <dbReference type="RuleBase" id="RU003880"/>
    </source>
</evidence>
<keyword evidence="6 7" id="KW-0676">Redox-active center</keyword>
<dbReference type="EC" id="1.8.1.9" evidence="7"/>
<comment type="subunit">
    <text evidence="7">Homodimer.</text>
</comment>
<dbReference type="PANTHER" id="PTHR48105">
    <property type="entry name" value="THIOREDOXIN REDUCTASE 1-RELATED-RELATED"/>
    <property type="match status" value="1"/>
</dbReference>
<proteinExistence type="inferred from homology"/>
<keyword evidence="3 7" id="KW-0274">FAD</keyword>
<dbReference type="PATRIC" id="fig|706587.4.peg.4972"/>
<keyword evidence="5" id="KW-1015">Disulfide bond</keyword>
<dbReference type="KEGG" id="dti:Desti_4384"/>
<dbReference type="InterPro" id="IPR050097">
    <property type="entry name" value="Ferredoxin-NADP_redctase_2"/>
</dbReference>
<evidence type="ECO:0000256" key="8">
    <source>
        <dbReference type="RuleBase" id="RU003881"/>
    </source>
</evidence>
<name>I4CBS5_DESTA</name>
<comment type="catalytic activity">
    <reaction evidence="7">
        <text>[thioredoxin]-dithiol + NADP(+) = [thioredoxin]-disulfide + NADPH + H(+)</text>
        <dbReference type="Rhea" id="RHEA:20345"/>
        <dbReference type="Rhea" id="RHEA-COMP:10698"/>
        <dbReference type="Rhea" id="RHEA-COMP:10700"/>
        <dbReference type="ChEBI" id="CHEBI:15378"/>
        <dbReference type="ChEBI" id="CHEBI:29950"/>
        <dbReference type="ChEBI" id="CHEBI:50058"/>
        <dbReference type="ChEBI" id="CHEBI:57783"/>
        <dbReference type="ChEBI" id="CHEBI:58349"/>
        <dbReference type="EC" id="1.8.1.9"/>
    </reaction>
</comment>
<dbReference type="eggNOG" id="COG0492">
    <property type="taxonomic scope" value="Bacteria"/>
</dbReference>
<protein>
    <recommendedName>
        <fullName evidence="7">Thioredoxin reductase</fullName>
        <ecNumber evidence="7">1.8.1.9</ecNumber>
    </recommendedName>
</protein>
<dbReference type="Gene3D" id="3.50.50.60">
    <property type="entry name" value="FAD/NAD(P)-binding domain"/>
    <property type="match status" value="2"/>
</dbReference>
<reference evidence="11" key="1">
    <citation type="submission" date="2012-06" db="EMBL/GenBank/DDBJ databases">
        <title>Complete sequence of chromosome of Desulfomonile tiedjei DSM 6799.</title>
        <authorList>
            <person name="Lucas S."/>
            <person name="Copeland A."/>
            <person name="Lapidus A."/>
            <person name="Glavina del Rio T."/>
            <person name="Dalin E."/>
            <person name="Tice H."/>
            <person name="Bruce D."/>
            <person name="Goodwin L."/>
            <person name="Pitluck S."/>
            <person name="Peters L."/>
            <person name="Ovchinnikova G."/>
            <person name="Zeytun A."/>
            <person name="Lu M."/>
            <person name="Kyrpides N."/>
            <person name="Mavromatis K."/>
            <person name="Ivanova N."/>
            <person name="Brettin T."/>
            <person name="Detter J.C."/>
            <person name="Han C."/>
            <person name="Larimer F."/>
            <person name="Land M."/>
            <person name="Hauser L."/>
            <person name="Markowitz V."/>
            <person name="Cheng J.-F."/>
            <person name="Hugenholtz P."/>
            <person name="Woyke T."/>
            <person name="Wu D."/>
            <person name="Spring S."/>
            <person name="Schroeder M."/>
            <person name="Brambilla E."/>
            <person name="Klenk H.-P."/>
            <person name="Eisen J.A."/>
        </authorList>
    </citation>
    <scope>NUCLEOTIDE SEQUENCE [LARGE SCALE GENOMIC DNA]</scope>
    <source>
        <strain evidence="11">ATCC 49306 / DSM 6799 / DCB-1</strain>
    </source>
</reference>
<dbReference type="OrthoDB" id="9806179at2"/>
<keyword evidence="11" id="KW-1185">Reference proteome</keyword>
<dbReference type="NCBIfam" id="TIGR01292">
    <property type="entry name" value="TRX_reduct"/>
    <property type="match status" value="1"/>
</dbReference>
<dbReference type="AlphaFoldDB" id="I4CBS5"/>